<sequence length="578" mass="62085">MLLTTVLFVVSLPVCLASLALDARIPASPAESFLDSRRAAAANASYLETLSEPQRQVFDYVLDALDENFSPPFLFNSPRYSAWYAVALLARNGKGDVATASEILEDVISFQFTDPNTNWYGTFKDLPSAPDPGDVYPPRLYTSYDTNIGLFVCTSFIIIMEEFQHMLEPSLVTLMKKSMYNATVGDGYRVGGFNGDGYSAGGFIGDNLYPIYSNPWYMRVMAATYVGKMMGDTNMSHWGDQWAAEAIANFNLYRTLAEFNSGTYTGVTLYALSLWGYMPKNSTIAKHAKDIIAKTWTSIGMFYNPTLHTLGGPWDRAYGYDMRAYYGILGGQIAGIIGGIEDGSAPLPRPIVGSEHFGDAAANVLTPLIAKFNDPYVPAAALAQLKGLSKSHAYSAQAVSPPWDNPTVPRNYTSWTAPGLSIGAIASDEKVIGGAATNQAAYVPASIVWSTGSQTAWFNMYPTSGTISAAASPTGLTIAYPTSAAFNSTLTSNVMTFLFSGFPHLSLPADFLAIANGMSTGMLPGLRLTLSGNVVSAGTRTLVYGAGSINNLPYYNLTYVFGDLGGAVPQIVIAVEKI</sequence>
<accession>A0A8H7DE03</accession>
<dbReference type="AlphaFoldDB" id="A0A8H7DE03"/>
<evidence type="ECO:0000313" key="2">
    <source>
        <dbReference type="EMBL" id="KAF7368683.1"/>
    </source>
</evidence>
<evidence type="ECO:0000256" key="1">
    <source>
        <dbReference type="SAM" id="SignalP"/>
    </source>
</evidence>
<dbReference type="Proteomes" id="UP000620124">
    <property type="component" value="Unassembled WGS sequence"/>
</dbReference>
<dbReference type="PANTHER" id="PTHR40616">
    <property type="entry name" value="LINALOOL DEHYDRATASE_ISOMERASE DOMAIN-CONTAINING PROTEIN"/>
    <property type="match status" value="1"/>
</dbReference>
<organism evidence="2 3">
    <name type="scientific">Mycena venus</name>
    <dbReference type="NCBI Taxonomy" id="2733690"/>
    <lineage>
        <taxon>Eukaryota</taxon>
        <taxon>Fungi</taxon>
        <taxon>Dikarya</taxon>
        <taxon>Basidiomycota</taxon>
        <taxon>Agaricomycotina</taxon>
        <taxon>Agaricomycetes</taxon>
        <taxon>Agaricomycetidae</taxon>
        <taxon>Agaricales</taxon>
        <taxon>Marasmiineae</taxon>
        <taxon>Mycenaceae</taxon>
        <taxon>Mycena</taxon>
    </lineage>
</organism>
<dbReference type="PANTHER" id="PTHR40616:SF1">
    <property type="entry name" value="LINALOOL DEHYDRATASE_ISOMERASE DOMAIN-CONTAINING PROTEIN"/>
    <property type="match status" value="1"/>
</dbReference>
<name>A0A8H7DE03_9AGAR</name>
<keyword evidence="3" id="KW-1185">Reference proteome</keyword>
<dbReference type="EMBL" id="JACAZI010000002">
    <property type="protein sequence ID" value="KAF7368683.1"/>
    <property type="molecule type" value="Genomic_DNA"/>
</dbReference>
<keyword evidence="1" id="KW-0732">Signal</keyword>
<protein>
    <submittedName>
        <fullName evidence="2">Chitin synthase 4</fullName>
    </submittedName>
</protein>
<comment type="caution">
    <text evidence="2">The sequence shown here is derived from an EMBL/GenBank/DDBJ whole genome shotgun (WGS) entry which is preliminary data.</text>
</comment>
<gene>
    <name evidence="2" type="ORF">MVEN_00192800</name>
</gene>
<proteinExistence type="predicted"/>
<evidence type="ECO:0000313" key="3">
    <source>
        <dbReference type="Proteomes" id="UP000620124"/>
    </source>
</evidence>
<feature type="chain" id="PRO_5034818819" evidence="1">
    <location>
        <begin position="18"/>
        <end position="578"/>
    </location>
</feature>
<reference evidence="2" key="1">
    <citation type="submission" date="2020-05" db="EMBL/GenBank/DDBJ databases">
        <title>Mycena genomes resolve the evolution of fungal bioluminescence.</title>
        <authorList>
            <person name="Tsai I.J."/>
        </authorList>
    </citation>
    <scope>NUCLEOTIDE SEQUENCE</scope>
    <source>
        <strain evidence="2">CCC161011</strain>
    </source>
</reference>
<dbReference type="OrthoDB" id="2580323at2759"/>
<feature type="signal peptide" evidence="1">
    <location>
        <begin position="1"/>
        <end position="17"/>
    </location>
</feature>